<evidence type="ECO:0000313" key="25">
    <source>
        <dbReference type="Proteomes" id="UP000507112"/>
    </source>
</evidence>
<evidence type="ECO:0000313" key="8">
    <source>
        <dbReference type="EMBL" id="CAA4371528.1"/>
    </source>
</evidence>
<comment type="similarity">
    <text evidence="1 5">Belongs to the 5-formyltetrahydrofolate cyclo-ligase family.</text>
</comment>
<dbReference type="NCBIfam" id="TIGR02727">
    <property type="entry name" value="MTHFS_bact"/>
    <property type="match status" value="1"/>
</dbReference>
<reference evidence="15" key="1">
    <citation type="journal article" date="2015" name="J. Infect. Dis.">
        <title>Parallel Epidemics of Community-Associated Methicillin-Resistant Staphylococcus aureus USA300 Infection in North and South America.</title>
        <authorList>
            <person name="Planet P.J."/>
            <person name="Diaz L."/>
            <person name="Kolokotronis S.O."/>
            <person name="Narechania A."/>
            <person name="Reyes J."/>
            <person name="Xing G."/>
            <person name="Rincon S."/>
            <person name="Smith H."/>
            <person name="Panesso D."/>
            <person name="Ryan C."/>
            <person name="Smith D.P."/>
            <person name="Guzman M."/>
            <person name="Zurita J."/>
            <person name="Sebra R."/>
            <person name="Deikus G."/>
            <person name="Nolan R.L."/>
            <person name="Tenover F.C."/>
            <person name="Weinstock G.M."/>
            <person name="Robinson D.A."/>
            <person name="Arias C.A."/>
        </authorList>
    </citation>
    <scope>NUCLEOTIDE SEQUENCE</scope>
    <source>
        <strain evidence="15">CA15</strain>
        <strain evidence="16">M121</strain>
    </source>
</reference>
<dbReference type="EMBL" id="UAUZ02000003">
    <property type="protein sequence ID" value="CAD7354400.1"/>
    <property type="molecule type" value="Genomic_DNA"/>
</dbReference>
<dbReference type="EMBL" id="CACTOE010000003">
    <property type="protein sequence ID" value="CAA4087880.1"/>
    <property type="molecule type" value="Genomic_DNA"/>
</dbReference>
<evidence type="ECO:0000256" key="4">
    <source>
        <dbReference type="PIRSR" id="PIRSR006806-1"/>
    </source>
</evidence>
<evidence type="ECO:0000313" key="18">
    <source>
        <dbReference type="Proteomes" id="UP000442696"/>
    </source>
</evidence>
<dbReference type="SUPFAM" id="SSF100950">
    <property type="entry name" value="NagB/RpiA/CoA transferase-like"/>
    <property type="match status" value="1"/>
</dbReference>
<comment type="caution">
    <text evidence="9">The sequence shown here is derived from an EMBL/GenBank/DDBJ whole genome shotgun (WGS) entry which is preliminary data.</text>
</comment>
<evidence type="ECO:0000256" key="2">
    <source>
        <dbReference type="ARBA" id="ARBA00022741"/>
    </source>
</evidence>
<dbReference type="EMBL" id="LALJ01000033">
    <property type="protein sequence ID" value="KMR35470.1"/>
    <property type="molecule type" value="Genomic_DNA"/>
</dbReference>
<evidence type="ECO:0000313" key="21">
    <source>
        <dbReference type="Proteomes" id="UP000443708"/>
    </source>
</evidence>
<dbReference type="Proteomes" id="UP000251686">
    <property type="component" value="Unassembled WGS sequence"/>
</dbReference>
<dbReference type="Proteomes" id="UP000442782">
    <property type="component" value="Unassembled WGS sequence"/>
</dbReference>
<dbReference type="PANTHER" id="PTHR23407:SF1">
    <property type="entry name" value="5-FORMYLTETRAHYDROFOLATE CYCLO-LIGASE"/>
    <property type="match status" value="1"/>
</dbReference>
<dbReference type="Proteomes" id="UP000052129">
    <property type="component" value="Unassembled WGS sequence"/>
</dbReference>
<dbReference type="EMBL" id="CACTPI010000006">
    <property type="protein sequence ID" value="CAA4125196.1"/>
    <property type="molecule type" value="Genomic_DNA"/>
</dbReference>
<name>A0A0D6HL28_STAAU</name>
<feature type="binding site" evidence="4">
    <location>
        <begin position="148"/>
        <end position="156"/>
    </location>
    <ligand>
        <name>ATP</name>
        <dbReference type="ChEBI" id="CHEBI:30616"/>
    </ligand>
</feature>
<proteinExistence type="inferred from homology"/>
<dbReference type="EMBL" id="CACURZ010000007">
    <property type="protein sequence ID" value="CAA6355841.1"/>
    <property type="molecule type" value="Genomic_DNA"/>
</dbReference>
<dbReference type="Proteomes" id="UP000505390">
    <property type="component" value="Unassembled WGS sequence"/>
</dbReference>
<keyword evidence="5" id="KW-0460">Magnesium</keyword>
<dbReference type="GO" id="GO:0005524">
    <property type="term" value="F:ATP binding"/>
    <property type="evidence" value="ECO:0007669"/>
    <property type="project" value="UniProtKB-KW"/>
</dbReference>
<evidence type="ECO:0000313" key="11">
    <source>
        <dbReference type="EMBL" id="CAA6355841.1"/>
    </source>
</evidence>
<evidence type="ECO:0000256" key="1">
    <source>
        <dbReference type="ARBA" id="ARBA00010638"/>
    </source>
</evidence>
<dbReference type="EMBL" id="CACTWD010000006">
    <property type="protein sequence ID" value="CAA4679965.1"/>
    <property type="molecule type" value="Genomic_DNA"/>
</dbReference>
<keyword evidence="3 4" id="KW-0067">ATP-binding</keyword>
<dbReference type="Proteomes" id="UP000443506">
    <property type="component" value="Unassembled WGS sequence"/>
</dbReference>
<dbReference type="EMBL" id="CACUNS010000007">
    <property type="protein sequence ID" value="CAA6081276.1"/>
    <property type="molecule type" value="Genomic_DNA"/>
</dbReference>
<evidence type="ECO:0000313" key="16">
    <source>
        <dbReference type="EMBL" id="KMR58405.1"/>
    </source>
</evidence>
<evidence type="ECO:0000313" key="24">
    <source>
        <dbReference type="Proteomes" id="UP000505390"/>
    </source>
</evidence>
<evidence type="ECO:0000313" key="15">
    <source>
        <dbReference type="EMBL" id="KMR35470.1"/>
    </source>
</evidence>
<evidence type="ECO:0000313" key="9">
    <source>
        <dbReference type="EMBL" id="CAA4679965.1"/>
    </source>
</evidence>
<evidence type="ECO:0000313" key="12">
    <source>
        <dbReference type="EMBL" id="CAC5792098.1"/>
    </source>
</evidence>
<accession>A0A0D6HL28</accession>
<evidence type="ECO:0000313" key="6">
    <source>
        <dbReference type="EMBL" id="CAA4087880.1"/>
    </source>
</evidence>
<dbReference type="GO" id="GO:0030272">
    <property type="term" value="F:5-formyltetrahydrofolate cyclo-ligase activity"/>
    <property type="evidence" value="ECO:0007669"/>
    <property type="project" value="UniProtKB-EC"/>
</dbReference>
<keyword evidence="2 4" id="KW-0547">Nucleotide-binding</keyword>
<dbReference type="EMBL" id="LFVP01000001">
    <property type="protein sequence ID" value="KSA81464.1"/>
    <property type="molecule type" value="Genomic_DNA"/>
</dbReference>
<protein>
    <recommendedName>
        <fullName evidence="5">5-formyltetrahydrofolate cyclo-ligase</fullName>
        <ecNumber evidence="5">6.3.3.2</ecNumber>
    </recommendedName>
</protein>
<dbReference type="GO" id="GO:0046872">
    <property type="term" value="F:metal ion binding"/>
    <property type="evidence" value="ECO:0007669"/>
    <property type="project" value="UniProtKB-KW"/>
</dbReference>
<dbReference type="InterPro" id="IPR037171">
    <property type="entry name" value="NagB/RpiA_transferase-like"/>
</dbReference>
<evidence type="ECO:0000313" key="19">
    <source>
        <dbReference type="Proteomes" id="UP000442782"/>
    </source>
</evidence>
<feature type="binding site" evidence="4">
    <location>
        <begin position="21"/>
        <end position="25"/>
    </location>
    <ligand>
        <name>ATP</name>
        <dbReference type="ChEBI" id="CHEBI:30616"/>
    </ligand>
</feature>
<dbReference type="InterPro" id="IPR024185">
    <property type="entry name" value="FTHF_cligase-like_sf"/>
</dbReference>
<dbReference type="Proteomes" id="UP000459586">
    <property type="component" value="Unassembled WGS sequence"/>
</dbReference>
<gene>
    <name evidence="9" type="primary">yqgN</name>
    <name evidence="17" type="ORF">ACR79_01040</name>
    <name evidence="16" type="ORF">EP54_01130</name>
    <name evidence="15" type="ORF">EQ90_12460</name>
    <name evidence="14" type="ORF">NCTC13131_01940</name>
    <name evidence="6" type="ORF">SAMEA1029512_00546</name>
    <name evidence="7" type="ORF">SAMEA1029528_01590</name>
    <name evidence="8" type="ORF">SAMEA2078260_01305</name>
    <name evidence="10" type="ORF">SAMEA2078588_01414</name>
    <name evidence="11" type="ORF">SAMEA2080344_01584</name>
    <name evidence="9" type="ORF">SAMEA2081063_01154</name>
    <name evidence="12" type="ORF">SAMEA4008575_01437</name>
    <name evidence="13" type="ORF">SAMEA70146418_01119</name>
</gene>
<accession>A0A1E8X1W1</accession>
<dbReference type="Proteomes" id="UP000443708">
    <property type="component" value="Unassembled WGS sequence"/>
</dbReference>
<dbReference type="KEGG" id="saur:SABB_02850"/>
<feature type="binding site" evidence="4">
    <location>
        <position position="72"/>
    </location>
    <ligand>
        <name>substrate</name>
    </ligand>
</feature>
<reference evidence="18 19" key="4">
    <citation type="submission" date="2019-12" db="EMBL/GenBank/DDBJ databases">
        <authorList>
            <consortium name="Pathogen Informatics"/>
        </authorList>
    </citation>
    <scope>NUCLEOTIDE SEQUENCE [LARGE SCALE GENOMIC DNA]</scope>
    <source>
        <strain evidence="13 25">MOS105</strain>
        <strain evidence="14">NCTC13131</strain>
        <strain evidence="7 21">S040_N01_C01</strain>
        <strain evidence="6 19">S087_N01_C01</strain>
        <strain evidence="12 24">SG160</strain>
        <strain evidence="10 23">T012_N10_C04</strain>
        <strain evidence="8 18">T012_N16_C08</strain>
        <strain evidence="9 20">T065_N03_C06</strain>
        <strain evidence="11 22">T197_A02_C01</strain>
    </source>
</reference>
<evidence type="ECO:0000313" key="17">
    <source>
        <dbReference type="EMBL" id="KSA81464.1"/>
    </source>
</evidence>
<evidence type="ECO:0000313" key="20">
    <source>
        <dbReference type="Proteomes" id="UP000443506"/>
    </source>
</evidence>
<evidence type="ECO:0000313" key="22">
    <source>
        <dbReference type="Proteomes" id="UP000459586"/>
    </source>
</evidence>
<dbReference type="Proteomes" id="UP000507112">
    <property type="component" value="Unassembled WGS sequence"/>
</dbReference>
<dbReference type="Proteomes" id="UP000442696">
    <property type="component" value="Unassembled WGS sequence"/>
</dbReference>
<comment type="catalytic activity">
    <reaction evidence="5">
        <text>(6S)-5-formyl-5,6,7,8-tetrahydrofolate + ATP = (6R)-5,10-methenyltetrahydrofolate + ADP + phosphate</text>
        <dbReference type="Rhea" id="RHEA:10488"/>
        <dbReference type="ChEBI" id="CHEBI:30616"/>
        <dbReference type="ChEBI" id="CHEBI:43474"/>
        <dbReference type="ChEBI" id="CHEBI:57455"/>
        <dbReference type="ChEBI" id="CHEBI:57457"/>
        <dbReference type="ChEBI" id="CHEBI:456216"/>
        <dbReference type="EC" id="6.3.3.2"/>
    </reaction>
</comment>
<comment type="cofactor">
    <cofactor evidence="5">
        <name>Mg(2+)</name>
        <dbReference type="ChEBI" id="CHEBI:18420"/>
    </cofactor>
</comment>
<evidence type="ECO:0000256" key="5">
    <source>
        <dbReference type="RuleBase" id="RU361279"/>
    </source>
</evidence>
<evidence type="ECO:0000313" key="14">
    <source>
        <dbReference type="EMBL" id="CAD7354400.1"/>
    </source>
</evidence>
<dbReference type="EC" id="6.3.3.2" evidence="5"/>
<dbReference type="Pfam" id="PF01812">
    <property type="entry name" value="5-FTHF_cyc-lig"/>
    <property type="match status" value="1"/>
</dbReference>
<reference evidence="17" key="3">
    <citation type="journal article" date="2016" name="J. Infect. Dis.">
        <title>Comparative Genomics of Community-Associated Methicillin-Resistant Staphylococcus aureus Shows the Emergence of Clone ST8-USA300 in Geneva, Switzerland.</title>
        <authorList>
            <person name="Von Dach E."/>
            <person name="Diene S.M."/>
            <person name="Fankhauser C."/>
            <person name="Schrenzel J."/>
            <person name="Harbarth S."/>
            <person name="Francois P."/>
        </authorList>
    </citation>
    <scope>NUCLEOTIDE SEQUENCE</scope>
    <source>
        <strain evidence="17">MRSA_S26</strain>
    </source>
</reference>
<evidence type="ECO:0000313" key="13">
    <source>
        <dbReference type="EMBL" id="CAC8207607.1"/>
    </source>
</evidence>
<reference evidence="17" key="2">
    <citation type="submission" date="2015-06" db="EMBL/GenBank/DDBJ databases">
        <authorList>
            <person name="Diene S.M."/>
            <person name="Von Dach E."/>
            <person name="Fankhauser C."/>
            <person name="Schrenzel J."/>
            <person name="Harbarth S."/>
            <person name="Francois P."/>
        </authorList>
    </citation>
    <scope>NUCLEOTIDE SEQUENCE</scope>
    <source>
        <strain evidence="17">MRSA_S26</strain>
    </source>
</reference>
<feature type="binding site" evidence="4">
    <location>
        <position position="67"/>
    </location>
    <ligand>
        <name>substrate</name>
    </ligand>
</feature>
<keyword evidence="9" id="KW-0436">Ligase</keyword>
<dbReference type="EMBL" id="CACTQT010000006">
    <property type="protein sequence ID" value="CAA4371528.1"/>
    <property type="molecule type" value="Genomic_DNA"/>
</dbReference>
<dbReference type="GO" id="GO:0009396">
    <property type="term" value="P:folic acid-containing compound biosynthetic process"/>
    <property type="evidence" value="ECO:0007669"/>
    <property type="project" value="TreeGrafter"/>
</dbReference>
<keyword evidence="5" id="KW-0479">Metal-binding</keyword>
<evidence type="ECO:0000313" key="7">
    <source>
        <dbReference type="EMBL" id="CAA4125196.1"/>
    </source>
</evidence>
<dbReference type="PANTHER" id="PTHR23407">
    <property type="entry name" value="ATPASE INHIBITOR/5-FORMYLTETRAHYDROFOLATE CYCLO-LIGASE"/>
    <property type="match status" value="1"/>
</dbReference>
<dbReference type="Proteomes" id="UP000459702">
    <property type="component" value="Unassembled WGS sequence"/>
</dbReference>
<evidence type="ECO:0000313" key="10">
    <source>
        <dbReference type="EMBL" id="CAA6081276.1"/>
    </source>
</evidence>
<dbReference type="EMBL" id="LALQ01000003">
    <property type="protein sequence ID" value="KMR58405.1"/>
    <property type="molecule type" value="Genomic_DNA"/>
</dbReference>
<organism evidence="9 20">
    <name type="scientific">Staphylococcus aureus</name>
    <dbReference type="NCBI Taxonomy" id="1280"/>
    <lineage>
        <taxon>Bacteria</taxon>
        <taxon>Bacillati</taxon>
        <taxon>Bacillota</taxon>
        <taxon>Bacilli</taxon>
        <taxon>Bacillales</taxon>
        <taxon>Staphylococcaceae</taxon>
        <taxon>Staphylococcus</taxon>
    </lineage>
</organism>
<dbReference type="Gene3D" id="3.40.50.10420">
    <property type="entry name" value="NagB/RpiA/CoA transferase-like"/>
    <property type="match status" value="1"/>
</dbReference>
<dbReference type="GO" id="GO:0035999">
    <property type="term" value="P:tetrahydrofolate interconversion"/>
    <property type="evidence" value="ECO:0007669"/>
    <property type="project" value="TreeGrafter"/>
</dbReference>
<dbReference type="PIRSF" id="PIRSF006806">
    <property type="entry name" value="FTHF_cligase"/>
    <property type="match status" value="1"/>
</dbReference>
<dbReference type="EMBL" id="CAIGXB010000004">
    <property type="protein sequence ID" value="CAC5792098.1"/>
    <property type="molecule type" value="Genomic_DNA"/>
</dbReference>
<dbReference type="InterPro" id="IPR002698">
    <property type="entry name" value="FTHF_cligase"/>
</dbReference>
<dbReference type="AlphaFoldDB" id="A0A0D6HL28"/>
<evidence type="ECO:0000313" key="23">
    <source>
        <dbReference type="Proteomes" id="UP000459702"/>
    </source>
</evidence>
<sequence>MTCIVINDIIELNKVGDNVTKNEIRKYILHKMKNFNKAEKRKADTWLRNQFFATEEYKEANAIALVLSFNHEVDTFSIIEQALMDHKRIFVPKMDYLNHQMTFKEIFNLKDIDVDNKGIYYPTSKGETTNNLDLIVVPGVGFQDDGYRIGYGGGYYDRFLANYQTKTISLLYDFQITSFEPESFDQPVDKLIIYQAA</sequence>
<dbReference type="EMBL" id="CAIIGD010000003">
    <property type="protein sequence ID" value="CAC8207607.1"/>
    <property type="molecule type" value="Genomic_DNA"/>
</dbReference>
<evidence type="ECO:0000256" key="3">
    <source>
        <dbReference type="ARBA" id="ARBA00022840"/>
    </source>
</evidence>